<evidence type="ECO:0000256" key="1">
    <source>
        <dbReference type="SAM" id="Phobius"/>
    </source>
</evidence>
<evidence type="ECO:0000313" key="2">
    <source>
        <dbReference type="EMBL" id="KJE94923.1"/>
    </source>
</evidence>
<organism evidence="2 3">
    <name type="scientific">Capsaspora owczarzaki (strain ATCC 30864)</name>
    <dbReference type="NCBI Taxonomy" id="595528"/>
    <lineage>
        <taxon>Eukaryota</taxon>
        <taxon>Filasterea</taxon>
        <taxon>Capsaspora</taxon>
    </lineage>
</organism>
<dbReference type="InParanoid" id="A0A0D2WTF2"/>
<reference evidence="3" key="1">
    <citation type="submission" date="2011-02" db="EMBL/GenBank/DDBJ databases">
        <title>The Genome Sequence of Capsaspora owczarzaki ATCC 30864.</title>
        <authorList>
            <person name="Russ C."/>
            <person name="Cuomo C."/>
            <person name="Burger G."/>
            <person name="Gray M.W."/>
            <person name="Holland P.W.H."/>
            <person name="King N."/>
            <person name="Lang F.B.F."/>
            <person name="Roger A.J."/>
            <person name="Ruiz-Trillo I."/>
            <person name="Young S.K."/>
            <person name="Zeng Q."/>
            <person name="Gargeya S."/>
            <person name="Alvarado L."/>
            <person name="Berlin A."/>
            <person name="Chapman S.B."/>
            <person name="Chen Z."/>
            <person name="Freedman E."/>
            <person name="Gellesch M."/>
            <person name="Goldberg J."/>
            <person name="Griggs A."/>
            <person name="Gujja S."/>
            <person name="Heilman E."/>
            <person name="Heiman D."/>
            <person name="Howarth C."/>
            <person name="Mehta T."/>
            <person name="Neiman D."/>
            <person name="Pearson M."/>
            <person name="Roberts A."/>
            <person name="Saif S."/>
            <person name="Shea T."/>
            <person name="Shenoy N."/>
            <person name="Sisk P."/>
            <person name="Stolte C."/>
            <person name="Sykes S."/>
            <person name="White J."/>
            <person name="Yandava C."/>
            <person name="Haas B."/>
            <person name="Nusbaum C."/>
            <person name="Birren B."/>
        </authorList>
    </citation>
    <scope>NUCLEOTIDE SEQUENCE</scope>
    <source>
        <strain evidence="3">ATCC 30864</strain>
    </source>
</reference>
<sequence length="203" mass="22458">MGSKGPERRGQVGVDEIRLQRTMQPFQHRLACLASISTLLHVLKDSGIHLGDGQCLDRKAKYFTKHFCHGMALGLFGRLVFVRQKGPSSADVMAIADVTHLRPWNNVWPNAIFEKDTQLLSSLHGVRIGSHASPTKQRVRKQDCTSQEGDSTAIIRSRQFGRGGFVLANALGGLSFFIRVVVGALATLDACHGLRRASHHRRR</sequence>
<proteinExistence type="predicted"/>
<protein>
    <submittedName>
        <fullName evidence="2">Uncharacterized protein</fullName>
    </submittedName>
</protein>
<keyword evidence="1" id="KW-1133">Transmembrane helix</keyword>
<keyword evidence="3" id="KW-1185">Reference proteome</keyword>
<name>A0A0D2WTF2_CAPO3</name>
<keyword evidence="1" id="KW-0812">Transmembrane</keyword>
<dbReference type="AlphaFoldDB" id="A0A0D2WTF2"/>
<evidence type="ECO:0000313" key="3">
    <source>
        <dbReference type="Proteomes" id="UP000008743"/>
    </source>
</evidence>
<keyword evidence="1" id="KW-0472">Membrane</keyword>
<feature type="transmembrane region" description="Helical" evidence="1">
    <location>
        <begin position="165"/>
        <end position="188"/>
    </location>
</feature>
<dbReference type="EMBL" id="KE346368">
    <property type="protein sequence ID" value="KJE94923.1"/>
    <property type="molecule type" value="Genomic_DNA"/>
</dbReference>
<gene>
    <name evidence="2" type="ORF">CAOG_009858</name>
</gene>
<accession>A0A0D2WTF2</accession>
<dbReference type="Proteomes" id="UP000008743">
    <property type="component" value="Unassembled WGS sequence"/>
</dbReference>